<name>A0A6C0HXK6_9ZZZZ</name>
<protein>
    <submittedName>
        <fullName evidence="1">Uncharacterized protein</fullName>
    </submittedName>
</protein>
<accession>A0A6C0HXK6</accession>
<proteinExistence type="predicted"/>
<evidence type="ECO:0000313" key="1">
    <source>
        <dbReference type="EMBL" id="QHT85294.1"/>
    </source>
</evidence>
<reference evidence="1" key="1">
    <citation type="journal article" date="2020" name="Nature">
        <title>Giant virus diversity and host interactions through global metagenomics.</title>
        <authorList>
            <person name="Schulz F."/>
            <person name="Roux S."/>
            <person name="Paez-Espino D."/>
            <person name="Jungbluth S."/>
            <person name="Walsh D.A."/>
            <person name="Denef V.J."/>
            <person name="McMahon K.D."/>
            <person name="Konstantinidis K.T."/>
            <person name="Eloe-Fadrosh E.A."/>
            <person name="Kyrpides N.C."/>
            <person name="Woyke T."/>
        </authorList>
    </citation>
    <scope>NUCLEOTIDE SEQUENCE</scope>
    <source>
        <strain evidence="1">GVMAG-M-3300023184-17</strain>
    </source>
</reference>
<sequence length="108" mass="12013">MKSRMVMLFFFLLLGVVGFSLCSSCFKEGFEAVTQWKENGELPWDGPYSLPPVTQQPDTMFLFANNKSSPECCKASTYSTGNGCVCTTPEQLKFINTRGGNRTIEDGF</sequence>
<dbReference type="EMBL" id="MN740041">
    <property type="protein sequence ID" value="QHT85294.1"/>
    <property type="molecule type" value="Genomic_DNA"/>
</dbReference>
<dbReference type="AlphaFoldDB" id="A0A6C0HXK6"/>
<organism evidence="1">
    <name type="scientific">viral metagenome</name>
    <dbReference type="NCBI Taxonomy" id="1070528"/>
    <lineage>
        <taxon>unclassified sequences</taxon>
        <taxon>metagenomes</taxon>
        <taxon>organismal metagenomes</taxon>
    </lineage>
</organism>